<proteinExistence type="predicted"/>
<dbReference type="GO" id="GO:0045881">
    <property type="term" value="P:positive regulation of sporulation resulting in formation of a cellular spore"/>
    <property type="evidence" value="ECO:0007669"/>
    <property type="project" value="TreeGrafter"/>
</dbReference>
<feature type="domain" description="ParB-like N-terminal" evidence="2">
    <location>
        <begin position="82"/>
        <end position="177"/>
    </location>
</feature>
<dbReference type="AlphaFoldDB" id="A0A1I0RAR4"/>
<dbReference type="OrthoDB" id="7656008at2"/>
<dbReference type="GO" id="GO:0005694">
    <property type="term" value="C:chromosome"/>
    <property type="evidence" value="ECO:0007669"/>
    <property type="project" value="TreeGrafter"/>
</dbReference>
<dbReference type="EMBL" id="FOJB01000003">
    <property type="protein sequence ID" value="SEW37922.1"/>
    <property type="molecule type" value="Genomic_DNA"/>
</dbReference>
<dbReference type="RefSeq" id="WP_091433543.1">
    <property type="nucleotide sequence ID" value="NZ_FOJB01000003.1"/>
</dbReference>
<evidence type="ECO:0000259" key="2">
    <source>
        <dbReference type="SMART" id="SM00470"/>
    </source>
</evidence>
<dbReference type="STRING" id="1173584.SAMN05444851_3338"/>
<organism evidence="3 4">
    <name type="scientific">Aliiroseovarius sediminilitoris</name>
    <dbReference type="NCBI Taxonomy" id="1173584"/>
    <lineage>
        <taxon>Bacteria</taxon>
        <taxon>Pseudomonadati</taxon>
        <taxon>Pseudomonadota</taxon>
        <taxon>Alphaproteobacteria</taxon>
        <taxon>Rhodobacterales</taxon>
        <taxon>Paracoccaceae</taxon>
        <taxon>Aliiroseovarius</taxon>
    </lineage>
</organism>
<name>A0A1I0RAR4_9RHOB</name>
<feature type="region of interest" description="Disordered" evidence="1">
    <location>
        <begin position="1"/>
        <end position="26"/>
    </location>
</feature>
<dbReference type="InterPro" id="IPR050336">
    <property type="entry name" value="Chromosome_partition/occlusion"/>
</dbReference>
<reference evidence="3 4" key="1">
    <citation type="submission" date="2016-10" db="EMBL/GenBank/DDBJ databases">
        <authorList>
            <person name="de Groot N.N."/>
        </authorList>
    </citation>
    <scope>NUCLEOTIDE SEQUENCE [LARGE SCALE GENOMIC DNA]</scope>
    <source>
        <strain evidence="3 4">DSM 29439</strain>
    </source>
</reference>
<sequence length="358" mass="39434">MSKRRVFDIDFPETDTPAAAPPAEPVVEHRRGPMASAISENAAALEERKAVEASIRAENDRLAHEHVRLKKAGLITDLIPLTAIRADKLTRDRKPGRDEDLDELKASIRDVGLSNPIRIEQVGEGVYELVQGFRRLTAFQELYDETGDDAFARIPAGLIAHGEELELLYRRMVDENLVRRDISFAEMAELARGYVADPETSAQDSDEALTALFGSLSRQKRSYIKHFMVLLDAIGSHLKFPEAIPRALGLSLEKRLVSEPGLAAKVRSALAAAFVSTPDAELAVLREHATPAPLPKKPATAKPVGAAKTTFRQDVKGGTVRCAASEGRIEMRIARDFSNVDRHRLEDAVKAFFQELDG</sequence>
<dbReference type="Pfam" id="PF02195">
    <property type="entry name" value="ParB_N"/>
    <property type="match status" value="1"/>
</dbReference>
<dbReference type="PANTHER" id="PTHR33375:SF1">
    <property type="entry name" value="CHROMOSOME-PARTITIONING PROTEIN PARB-RELATED"/>
    <property type="match status" value="1"/>
</dbReference>
<evidence type="ECO:0000313" key="4">
    <source>
        <dbReference type="Proteomes" id="UP000199650"/>
    </source>
</evidence>
<accession>A0A1I0RAR4</accession>
<dbReference type="SMART" id="SM00470">
    <property type="entry name" value="ParB"/>
    <property type="match status" value="1"/>
</dbReference>
<evidence type="ECO:0000313" key="3">
    <source>
        <dbReference type="EMBL" id="SEW37922.1"/>
    </source>
</evidence>
<dbReference type="PANTHER" id="PTHR33375">
    <property type="entry name" value="CHROMOSOME-PARTITIONING PROTEIN PARB-RELATED"/>
    <property type="match status" value="1"/>
</dbReference>
<protein>
    <submittedName>
        <fullName evidence="3">Chromosome partitioning protein, ParB family</fullName>
    </submittedName>
</protein>
<keyword evidence="4" id="KW-1185">Reference proteome</keyword>
<dbReference type="Proteomes" id="UP000199650">
    <property type="component" value="Unassembled WGS sequence"/>
</dbReference>
<gene>
    <name evidence="3" type="ORF">SAMN05444851_3338</name>
</gene>
<dbReference type="GO" id="GO:0007059">
    <property type="term" value="P:chromosome segregation"/>
    <property type="evidence" value="ECO:0007669"/>
    <property type="project" value="TreeGrafter"/>
</dbReference>
<dbReference type="SUPFAM" id="SSF110849">
    <property type="entry name" value="ParB/Sulfiredoxin"/>
    <property type="match status" value="1"/>
</dbReference>
<dbReference type="Gene3D" id="3.90.1530.30">
    <property type="match status" value="1"/>
</dbReference>
<dbReference type="InterPro" id="IPR036086">
    <property type="entry name" value="ParB/Sulfiredoxin_sf"/>
</dbReference>
<evidence type="ECO:0000256" key="1">
    <source>
        <dbReference type="SAM" id="MobiDB-lite"/>
    </source>
</evidence>
<dbReference type="InterPro" id="IPR003115">
    <property type="entry name" value="ParB_N"/>
</dbReference>